<gene>
    <name evidence="1" type="ORF">TSYNT_9143</name>
</gene>
<organism evidence="1">
    <name type="scientific">Tepidanaerobacter syntrophicus</name>
    <dbReference type="NCBI Taxonomy" id="224999"/>
    <lineage>
        <taxon>Bacteria</taxon>
        <taxon>Bacillati</taxon>
        <taxon>Bacillota</taxon>
        <taxon>Clostridia</taxon>
        <taxon>Thermosediminibacterales</taxon>
        <taxon>Tepidanaerobacteraceae</taxon>
        <taxon>Tepidanaerobacter</taxon>
    </lineage>
</organism>
<protein>
    <submittedName>
        <fullName evidence="1">Uncharacterized protein</fullName>
    </submittedName>
</protein>
<keyword evidence="2" id="KW-1185">Reference proteome</keyword>
<reference evidence="1" key="1">
    <citation type="journal article" date="2016" name="Genome Announc.">
        <title>Draft Genome Sequence of the Syntrophic Lactate-Degrading Bacterium Tepidanaerobacter syntrophicus JLT.</title>
        <authorList>
            <person name="Matsuura N."/>
            <person name="Ohashi A."/>
            <person name="Tourlousse D.M."/>
            <person name="Sekiguchi Y."/>
        </authorList>
    </citation>
    <scope>NUCLEOTIDE SEQUENCE [LARGE SCALE GENOMIC DNA]</scope>
    <source>
        <strain evidence="1">JL</strain>
    </source>
</reference>
<dbReference type="EMBL" id="DF977003">
    <property type="protein sequence ID" value="GAQ25893.1"/>
    <property type="molecule type" value="Genomic_DNA"/>
</dbReference>
<dbReference type="AlphaFoldDB" id="A0A0U9HGG1"/>
<evidence type="ECO:0000313" key="2">
    <source>
        <dbReference type="Proteomes" id="UP000062160"/>
    </source>
</evidence>
<dbReference type="OrthoDB" id="2988931at2"/>
<evidence type="ECO:0000313" key="1">
    <source>
        <dbReference type="EMBL" id="GAQ25893.1"/>
    </source>
</evidence>
<name>A0A0U9HGG1_9FIRM</name>
<dbReference type="STRING" id="224999.GCA_001485475_01929"/>
<proteinExistence type="predicted"/>
<accession>A0A0U9HGG1</accession>
<dbReference type="Gene3D" id="3.30.70.2330">
    <property type="match status" value="1"/>
</dbReference>
<dbReference type="RefSeq" id="WP_059033519.1">
    <property type="nucleotide sequence ID" value="NZ_DF977003.1"/>
</dbReference>
<sequence length="120" mass="13459">MKPIYVAIVGLSNYFGAKIFKPGQFLRLVKDFENDYDGEAIMAILEPVGAVGYVANSVHTVPLGCYSAGRLYDTFDTFAYGIVRFVTKEVVIVEIIEQMQVEIYVDGEESLFNDNIDEDE</sequence>
<dbReference type="Proteomes" id="UP000062160">
    <property type="component" value="Unassembled WGS sequence"/>
</dbReference>